<dbReference type="InterPro" id="IPR043708">
    <property type="entry name" value="DUF5648"/>
</dbReference>
<evidence type="ECO:0000256" key="1">
    <source>
        <dbReference type="ARBA" id="ARBA00004613"/>
    </source>
</evidence>
<evidence type="ECO:0000256" key="2">
    <source>
        <dbReference type="ARBA" id="ARBA00022525"/>
    </source>
</evidence>
<organism evidence="4 5">
    <name type="scientific">Azospirillum lipoferum</name>
    <dbReference type="NCBI Taxonomy" id="193"/>
    <lineage>
        <taxon>Bacteria</taxon>
        <taxon>Pseudomonadati</taxon>
        <taxon>Pseudomonadota</taxon>
        <taxon>Alphaproteobacteria</taxon>
        <taxon>Rhodospirillales</taxon>
        <taxon>Azospirillaceae</taxon>
        <taxon>Azospirillum</taxon>
    </lineage>
</organism>
<dbReference type="PANTHER" id="PTHR38340:SF1">
    <property type="entry name" value="S-LAYER PROTEIN"/>
    <property type="match status" value="1"/>
</dbReference>
<protein>
    <submittedName>
        <fullName evidence="4">Calcium-binding protein</fullName>
    </submittedName>
</protein>
<dbReference type="Gene3D" id="2.150.10.10">
    <property type="entry name" value="Serralysin-like metalloprotease, C-terminal"/>
    <property type="match status" value="3"/>
</dbReference>
<sequence length="561" mass="59844">MGVVSSRVFRFFNRRTGEHFLTESTAERDGIIASSGAGSGDMAYEGVAFLDGGGASNPVSVARFLRLDTGEHFYTASVTERDYILQNMSDNYRLEDSQAFLVAATPDYQFSQPVYRFLDTATGSHFFTASEDERDGLIASLPSYRYEGIAFYAKPTPPLPPALSGSFDEAWYLQAYPDVRDAVNAGWMSARTHYDVFGKREGRMPNDMAALAGNDHWIAFDGAPGHVRILNGGAGDDILDGIDGYTISTSTMVGAYSGYSDYSDQLFGETGNDTLYGAQNDTLNGGSGDDTYYVHSSGVLVTEGTDAGTDELVLIEDSISGYFNYSMPANVERMRVFVNPINNPSVPTIAGSAGDDWIGAGSTNTQICLLGGAGNDTLNGGSGGAVVEGSAGNDYLLAVGYNDARFYTWLASGNDTLIGGDGDDTLVAWTGNDRLTSGNGADTFLVDLGSPPNQLWQDPKAWTSYPGPGGNSYVLWSGTSVTTVTDFQPGVDVLSFRHSALSLSDIMARFLDRGDGKGVVASFATSEFGLSVTGDSNVFTLSLDNVKQWQVSANWFSVSSI</sequence>
<dbReference type="RefSeq" id="WP_149234259.1">
    <property type="nucleotide sequence ID" value="NZ_JALJXJ010000018.1"/>
</dbReference>
<dbReference type="OrthoDB" id="733404at2"/>
<dbReference type="InterPro" id="IPR011049">
    <property type="entry name" value="Serralysin-like_metalloprot_C"/>
</dbReference>
<keyword evidence="2" id="KW-0964">Secreted</keyword>
<proteinExistence type="predicted"/>
<evidence type="ECO:0000313" key="5">
    <source>
        <dbReference type="Proteomes" id="UP000324927"/>
    </source>
</evidence>
<accession>A0A5A9GDV1</accession>
<dbReference type="SUPFAM" id="SSF51120">
    <property type="entry name" value="beta-Roll"/>
    <property type="match status" value="2"/>
</dbReference>
<dbReference type="InterPro" id="IPR050557">
    <property type="entry name" value="RTX_toxin/Mannuronan_C5-epim"/>
</dbReference>
<dbReference type="PRINTS" id="PR00313">
    <property type="entry name" value="CABNDNGRPT"/>
</dbReference>
<gene>
    <name evidence="4" type="ORF">FZ942_27515</name>
</gene>
<dbReference type="Pfam" id="PF00353">
    <property type="entry name" value="HemolysinCabind"/>
    <property type="match status" value="3"/>
</dbReference>
<comment type="subcellular location">
    <subcellularLocation>
        <location evidence="1">Secreted</location>
    </subcellularLocation>
</comment>
<dbReference type="GO" id="GO:0005576">
    <property type="term" value="C:extracellular region"/>
    <property type="evidence" value="ECO:0007669"/>
    <property type="project" value="UniProtKB-SubCell"/>
</dbReference>
<dbReference type="Pfam" id="PF18885">
    <property type="entry name" value="DUF5648"/>
    <property type="match status" value="1"/>
</dbReference>
<dbReference type="InterPro" id="IPR001343">
    <property type="entry name" value="Hemolysn_Ca-bd"/>
</dbReference>
<dbReference type="GO" id="GO:0005509">
    <property type="term" value="F:calcium ion binding"/>
    <property type="evidence" value="ECO:0007669"/>
    <property type="project" value="InterPro"/>
</dbReference>
<name>A0A5A9GDV1_AZOLI</name>
<dbReference type="EMBL" id="VTTN01000015">
    <property type="protein sequence ID" value="KAA0592581.1"/>
    <property type="molecule type" value="Genomic_DNA"/>
</dbReference>
<reference evidence="4 5" key="1">
    <citation type="submission" date="2019-08" db="EMBL/GenBank/DDBJ databases">
        <authorList>
            <person name="Grouzdev D."/>
            <person name="Tikhonova E."/>
            <person name="Kravchenko I."/>
        </authorList>
    </citation>
    <scope>NUCLEOTIDE SEQUENCE [LARGE SCALE GENOMIC DNA]</scope>
    <source>
        <strain evidence="4 5">59b</strain>
    </source>
</reference>
<dbReference type="PANTHER" id="PTHR38340">
    <property type="entry name" value="S-LAYER PROTEIN"/>
    <property type="match status" value="1"/>
</dbReference>
<evidence type="ECO:0000313" key="4">
    <source>
        <dbReference type="EMBL" id="KAA0592581.1"/>
    </source>
</evidence>
<dbReference type="AlphaFoldDB" id="A0A5A9GDV1"/>
<dbReference type="Proteomes" id="UP000324927">
    <property type="component" value="Unassembled WGS sequence"/>
</dbReference>
<feature type="domain" description="DUF5648" evidence="3">
    <location>
        <begin position="8"/>
        <end position="153"/>
    </location>
</feature>
<keyword evidence="5" id="KW-1185">Reference proteome</keyword>
<comment type="caution">
    <text evidence="4">The sequence shown here is derived from an EMBL/GenBank/DDBJ whole genome shotgun (WGS) entry which is preliminary data.</text>
</comment>
<evidence type="ECO:0000259" key="3">
    <source>
        <dbReference type="Pfam" id="PF18885"/>
    </source>
</evidence>